<evidence type="ECO:0000313" key="2">
    <source>
        <dbReference type="Proteomes" id="UP000199138"/>
    </source>
</evidence>
<gene>
    <name evidence="1" type="ORF">SAMN05216480_1195</name>
</gene>
<protein>
    <submittedName>
        <fullName evidence="1">Uncharacterized protein</fullName>
    </submittedName>
</protein>
<keyword evidence="2" id="KW-1185">Reference proteome</keyword>
<dbReference type="STRING" id="1224947.SAMN05216480_1195"/>
<organism evidence="1 2">
    <name type="scientific">Pustulibacterium marinum</name>
    <dbReference type="NCBI Taxonomy" id="1224947"/>
    <lineage>
        <taxon>Bacteria</taxon>
        <taxon>Pseudomonadati</taxon>
        <taxon>Bacteroidota</taxon>
        <taxon>Flavobacteriia</taxon>
        <taxon>Flavobacteriales</taxon>
        <taxon>Flavobacteriaceae</taxon>
        <taxon>Pustulibacterium</taxon>
    </lineage>
</organism>
<accession>A0A1I7IPM6</accession>
<proteinExistence type="predicted"/>
<dbReference type="OrthoDB" id="1122180at2"/>
<dbReference type="Proteomes" id="UP000199138">
    <property type="component" value="Unassembled WGS sequence"/>
</dbReference>
<sequence>MKKSLVILIICLGGTLGSYTQEITYDYDFFNRSIKQNGVPLSLRTLDSITAKVPQAHVSIQKARHRNTWSTLLNIAAAGCIAYPAIQEIGGHDAHWEVGYVGVGLMAMNFPIILSREKHLKTGITTYNKNFSSMTEARKPHFYWGFQNYQLGVAITF</sequence>
<name>A0A1I7IPM6_9FLAO</name>
<dbReference type="AlphaFoldDB" id="A0A1I7IPM6"/>
<dbReference type="EMBL" id="FPBK01000019">
    <property type="protein sequence ID" value="SFU74847.1"/>
    <property type="molecule type" value="Genomic_DNA"/>
</dbReference>
<reference evidence="2" key="1">
    <citation type="submission" date="2016-10" db="EMBL/GenBank/DDBJ databases">
        <authorList>
            <person name="Varghese N."/>
            <person name="Submissions S."/>
        </authorList>
    </citation>
    <scope>NUCLEOTIDE SEQUENCE [LARGE SCALE GENOMIC DNA]</scope>
    <source>
        <strain evidence="2">CGMCC 1.12333</strain>
    </source>
</reference>
<evidence type="ECO:0000313" key="1">
    <source>
        <dbReference type="EMBL" id="SFU74847.1"/>
    </source>
</evidence>
<dbReference type="RefSeq" id="WP_093026388.1">
    <property type="nucleotide sequence ID" value="NZ_FPBK01000019.1"/>
</dbReference>